<evidence type="ECO:0000256" key="5">
    <source>
        <dbReference type="ARBA" id="ARBA00023186"/>
    </source>
</evidence>
<dbReference type="InterPro" id="IPR018253">
    <property type="entry name" value="DnaJ_domain_CS"/>
</dbReference>
<dbReference type="SUPFAM" id="SSF49493">
    <property type="entry name" value="HSP40/DnaJ peptide-binding domain"/>
    <property type="match status" value="2"/>
</dbReference>
<dbReference type="PANTHER" id="PTHR43096">
    <property type="entry name" value="DNAJ HOMOLOG 1, MITOCHONDRIAL-RELATED"/>
    <property type="match status" value="1"/>
</dbReference>
<keyword evidence="2" id="KW-0677">Repeat</keyword>
<comment type="caution">
    <text evidence="7">The sequence shown here is derived from an EMBL/GenBank/DDBJ whole genome shotgun (WGS) entry which is preliminary data.</text>
</comment>
<dbReference type="InterPro" id="IPR036869">
    <property type="entry name" value="J_dom_sf"/>
</dbReference>
<evidence type="ECO:0000313" key="8">
    <source>
        <dbReference type="Proteomes" id="UP000321301"/>
    </source>
</evidence>
<dbReference type="PROSITE" id="PS50076">
    <property type="entry name" value="DNAJ_2"/>
    <property type="match status" value="1"/>
</dbReference>
<sequence length="304" mass="33508">MDFIDYYKLLGINKSATPEEIKKAYRKMARKYHPDLNPDDKTAEKQFQAINEANEVLSDPEKRKKYDQYGENWKNQGAQQNSGNAGGRGAQQQYSNADFEQAFGGGGFSDFFDSMFGGGGGGGRRSSGSGIKFKGQDLHATLELQLRDVLESDKRTLEINGKKIRLTIKAGVEDGQTIKIKNHGSDGVNGGPKGDLYITFKIAPDPEFKREGSDLHKEVEVDLYTAILGGEIIVATLTGKVKLKLAAGTQNGTKVKLKGKGFPVYDKEGIFGDLYLNYVVKIPSSLTAEEKKLFEQLANLRNHE</sequence>
<dbReference type="EMBL" id="BJYV01000001">
    <property type="protein sequence ID" value="GEO20003.1"/>
    <property type="molecule type" value="Genomic_DNA"/>
</dbReference>
<accession>A0A512C729</accession>
<evidence type="ECO:0000256" key="2">
    <source>
        <dbReference type="ARBA" id="ARBA00022737"/>
    </source>
</evidence>
<dbReference type="FunFam" id="2.60.260.20:FF:000005">
    <property type="entry name" value="Chaperone protein dnaJ 1, mitochondrial"/>
    <property type="match status" value="1"/>
</dbReference>
<dbReference type="Gene3D" id="1.10.287.110">
    <property type="entry name" value="DnaJ domain"/>
    <property type="match status" value="1"/>
</dbReference>
<dbReference type="InterPro" id="IPR001623">
    <property type="entry name" value="DnaJ_domain"/>
</dbReference>
<evidence type="ECO:0000256" key="1">
    <source>
        <dbReference type="ARBA" id="ARBA00022723"/>
    </source>
</evidence>
<evidence type="ECO:0000313" key="7">
    <source>
        <dbReference type="EMBL" id="GEO20003.1"/>
    </source>
</evidence>
<dbReference type="Gene3D" id="2.60.260.20">
    <property type="entry name" value="Urease metallochaperone UreE, N-terminal domain"/>
    <property type="match status" value="2"/>
</dbReference>
<dbReference type="Pfam" id="PF01556">
    <property type="entry name" value="DnaJ_C"/>
    <property type="match status" value="1"/>
</dbReference>
<dbReference type="GO" id="GO:0042026">
    <property type="term" value="P:protein refolding"/>
    <property type="evidence" value="ECO:0007669"/>
    <property type="project" value="TreeGrafter"/>
</dbReference>
<dbReference type="GO" id="GO:0008270">
    <property type="term" value="F:zinc ion binding"/>
    <property type="evidence" value="ECO:0007669"/>
    <property type="project" value="UniProtKB-KW"/>
</dbReference>
<keyword evidence="8" id="KW-1185">Reference proteome</keyword>
<reference evidence="7 8" key="1">
    <citation type="submission" date="2019-07" db="EMBL/GenBank/DDBJ databases">
        <title>Whole genome shotgun sequence of Cyclobacterium qasimii NBRC 106168.</title>
        <authorList>
            <person name="Hosoyama A."/>
            <person name="Uohara A."/>
            <person name="Ohji S."/>
            <person name="Ichikawa N."/>
        </authorList>
    </citation>
    <scope>NUCLEOTIDE SEQUENCE [LARGE SCALE GENOMIC DNA]</scope>
    <source>
        <strain evidence="7 8">NBRC 106168</strain>
    </source>
</reference>
<dbReference type="GO" id="GO:0051082">
    <property type="term" value="F:unfolded protein binding"/>
    <property type="evidence" value="ECO:0007669"/>
    <property type="project" value="InterPro"/>
</dbReference>
<dbReference type="PANTHER" id="PTHR43096:SF52">
    <property type="entry name" value="DNAJ HOMOLOG 1, MITOCHONDRIAL-RELATED"/>
    <property type="match status" value="1"/>
</dbReference>
<proteinExistence type="predicted"/>
<dbReference type="RefSeq" id="WP_146947010.1">
    <property type="nucleotide sequence ID" value="NZ_BJYV01000001.1"/>
</dbReference>
<keyword evidence="1" id="KW-0479">Metal-binding</keyword>
<dbReference type="FunFam" id="1.10.287.110:FF:000034">
    <property type="entry name" value="Chaperone protein DnaJ"/>
    <property type="match status" value="1"/>
</dbReference>
<keyword evidence="4" id="KW-0862">Zinc</keyword>
<dbReference type="InterPro" id="IPR008971">
    <property type="entry name" value="HSP40/DnaJ_pept-bd"/>
</dbReference>
<dbReference type="AlphaFoldDB" id="A0A512C729"/>
<evidence type="ECO:0000256" key="3">
    <source>
        <dbReference type="ARBA" id="ARBA00022771"/>
    </source>
</evidence>
<keyword evidence="5" id="KW-0143">Chaperone</keyword>
<dbReference type="SUPFAM" id="SSF46565">
    <property type="entry name" value="Chaperone J-domain"/>
    <property type="match status" value="1"/>
</dbReference>
<feature type="domain" description="J" evidence="6">
    <location>
        <begin position="5"/>
        <end position="70"/>
    </location>
</feature>
<protein>
    <submittedName>
        <fullName evidence="7">Molecular chaperone DnaJ</fullName>
    </submittedName>
</protein>
<dbReference type="Pfam" id="PF00226">
    <property type="entry name" value="DnaJ"/>
    <property type="match status" value="1"/>
</dbReference>
<dbReference type="CDD" id="cd06257">
    <property type="entry name" value="DnaJ"/>
    <property type="match status" value="1"/>
</dbReference>
<dbReference type="GO" id="GO:0005737">
    <property type="term" value="C:cytoplasm"/>
    <property type="evidence" value="ECO:0007669"/>
    <property type="project" value="TreeGrafter"/>
</dbReference>
<dbReference type="CDD" id="cd10747">
    <property type="entry name" value="DnaJ_C"/>
    <property type="match status" value="1"/>
</dbReference>
<keyword evidence="3" id="KW-0863">Zinc-finger</keyword>
<evidence type="ECO:0000259" key="6">
    <source>
        <dbReference type="PROSITE" id="PS50076"/>
    </source>
</evidence>
<dbReference type="PROSITE" id="PS00636">
    <property type="entry name" value="DNAJ_1"/>
    <property type="match status" value="1"/>
</dbReference>
<dbReference type="Proteomes" id="UP000321301">
    <property type="component" value="Unassembled WGS sequence"/>
</dbReference>
<dbReference type="InterPro" id="IPR002939">
    <property type="entry name" value="DnaJ_C"/>
</dbReference>
<dbReference type="SMART" id="SM00271">
    <property type="entry name" value="DnaJ"/>
    <property type="match status" value="1"/>
</dbReference>
<gene>
    <name evidence="7" type="ORF">CQA01_05370</name>
</gene>
<organism evidence="7 8">
    <name type="scientific">Cyclobacterium qasimii</name>
    <dbReference type="NCBI Taxonomy" id="1350429"/>
    <lineage>
        <taxon>Bacteria</taxon>
        <taxon>Pseudomonadati</taxon>
        <taxon>Bacteroidota</taxon>
        <taxon>Cytophagia</taxon>
        <taxon>Cytophagales</taxon>
        <taxon>Cyclobacteriaceae</taxon>
        <taxon>Cyclobacterium</taxon>
    </lineage>
</organism>
<name>A0A512C729_9BACT</name>
<evidence type="ECO:0000256" key="4">
    <source>
        <dbReference type="ARBA" id="ARBA00022833"/>
    </source>
</evidence>
<dbReference type="PRINTS" id="PR00625">
    <property type="entry name" value="JDOMAIN"/>
</dbReference>